<reference evidence="2" key="1">
    <citation type="submission" date="2007-04" db="EMBL/GenBank/DDBJ databases">
        <authorList>
            <consortium name="The Broad Institute Genome Sequencing Platform"/>
            <person name="Birren B."/>
            <person name="Lander E."/>
            <person name="Galagan J."/>
            <person name="Nusbaum C."/>
            <person name="Devon K."/>
            <person name="Ma L.-J."/>
            <person name="Jaffe D."/>
            <person name="Butler J."/>
            <person name="Alvarez P."/>
            <person name="Gnerre S."/>
            <person name="Grabherr M."/>
            <person name="Kleber M."/>
            <person name="Mauceli E."/>
            <person name="Brockman W."/>
            <person name="MacCallum I.A."/>
            <person name="Young S."/>
            <person name="LaButti K."/>
            <person name="DeCaprio D."/>
            <person name="Crawford M."/>
            <person name="Koehrsen M."/>
            <person name="Engels R."/>
            <person name="Montgomery P."/>
            <person name="Pearson M."/>
            <person name="Howarth C."/>
            <person name="Larson L."/>
            <person name="White J."/>
            <person name="O'Leary S."/>
            <person name="Kodira C."/>
            <person name="Zeng Q."/>
            <person name="Yandava C."/>
            <person name="Alvarado L."/>
            <person name="Kistler C."/>
            <person name="Shim W.-B."/>
            <person name="Kang S."/>
            <person name="Woloshuk C."/>
        </authorList>
    </citation>
    <scope>NUCLEOTIDE SEQUENCE</scope>
    <source>
        <strain evidence="2">4287</strain>
    </source>
</reference>
<dbReference type="GeneID" id="28960977"/>
<proteinExistence type="predicted"/>
<dbReference type="EMBL" id="DS231708">
    <property type="protein sequence ID" value="KNB09838.1"/>
    <property type="molecule type" value="Genomic_DNA"/>
</dbReference>
<dbReference type="RefSeq" id="XP_018247883.1">
    <property type="nucleotide sequence ID" value="XM_018400535.1"/>
</dbReference>
<reference evidence="2" key="2">
    <citation type="journal article" date="2010" name="Nature">
        <title>Comparative genomics reveals mobile pathogenicity chromosomes in Fusarium.</title>
        <authorList>
            <person name="Ma L.J."/>
            <person name="van der Does H.C."/>
            <person name="Borkovich K.A."/>
            <person name="Coleman J.J."/>
            <person name="Daboussi M.J."/>
            <person name="Di Pietro A."/>
            <person name="Dufresne M."/>
            <person name="Freitag M."/>
            <person name="Grabherr M."/>
            <person name="Henrissat B."/>
            <person name="Houterman P.M."/>
            <person name="Kang S."/>
            <person name="Shim W.B."/>
            <person name="Woloshuk C."/>
            <person name="Xie X."/>
            <person name="Xu J.R."/>
            <person name="Antoniw J."/>
            <person name="Baker S.E."/>
            <person name="Bluhm B.H."/>
            <person name="Breakspear A."/>
            <person name="Brown D.W."/>
            <person name="Butchko R.A."/>
            <person name="Chapman S."/>
            <person name="Coulson R."/>
            <person name="Coutinho P.M."/>
            <person name="Danchin E.G."/>
            <person name="Diener A."/>
            <person name="Gale L.R."/>
            <person name="Gardiner D.M."/>
            <person name="Goff S."/>
            <person name="Hammond-Kosack K.E."/>
            <person name="Hilburn K."/>
            <person name="Hua-Van A."/>
            <person name="Jonkers W."/>
            <person name="Kazan K."/>
            <person name="Kodira C.D."/>
            <person name="Koehrsen M."/>
            <person name="Kumar L."/>
            <person name="Lee Y.H."/>
            <person name="Li L."/>
            <person name="Manners J.M."/>
            <person name="Miranda-Saavedra D."/>
            <person name="Mukherjee M."/>
            <person name="Park G."/>
            <person name="Park J."/>
            <person name="Park S.Y."/>
            <person name="Proctor R.H."/>
            <person name="Regev A."/>
            <person name="Ruiz-Roldan M.C."/>
            <person name="Sain D."/>
            <person name="Sakthikumar S."/>
            <person name="Sykes S."/>
            <person name="Schwartz D.C."/>
            <person name="Turgeon B.G."/>
            <person name="Wapinski I."/>
            <person name="Yoder O."/>
            <person name="Young S."/>
            <person name="Zeng Q."/>
            <person name="Zhou S."/>
            <person name="Galagan J."/>
            <person name="Cuomo C.A."/>
            <person name="Kistler H.C."/>
            <person name="Rep M."/>
        </authorList>
    </citation>
    <scope>NUCLEOTIDE SEQUENCE [LARGE SCALE GENOMIC DNA]</scope>
    <source>
        <strain evidence="2">4287</strain>
    </source>
</reference>
<dbReference type="AlphaFoldDB" id="A0A0J9VFR5"/>
<dbReference type="Proteomes" id="UP000009097">
    <property type="component" value="Unassembled WGS sequence"/>
</dbReference>
<gene>
    <name evidence="2" type="ORF">FOXG_20271</name>
</gene>
<protein>
    <submittedName>
        <fullName evidence="2">Uncharacterized protein</fullName>
    </submittedName>
</protein>
<accession>A0A0J9VFR5</accession>
<dbReference type="VEuPathDB" id="FungiDB:FOXG_20271"/>
<feature type="region of interest" description="Disordered" evidence="1">
    <location>
        <begin position="1"/>
        <end position="22"/>
    </location>
</feature>
<name>A0A0J9VFR5_FUSO4</name>
<evidence type="ECO:0000313" key="2">
    <source>
        <dbReference type="EMBL" id="KNB09838.1"/>
    </source>
</evidence>
<sequence length="117" mass="13022">MVPFLLSSPYSINEPDTDRQGHTGQALIEESYNPRILTPERGISPFDPRVREVRCSHGPQLEAPATHSGLGLGTCHFEVSSPNERCRSFKVQDCTKLNHHDATSECKIAKKCRSSDD</sequence>
<evidence type="ECO:0000313" key="3">
    <source>
        <dbReference type="Proteomes" id="UP000009097"/>
    </source>
</evidence>
<organism evidence="2 3">
    <name type="scientific">Fusarium oxysporum f. sp. lycopersici (strain 4287 / CBS 123668 / FGSC 9935 / NRRL 34936)</name>
    <name type="common">Fusarium vascular wilt of tomato</name>
    <dbReference type="NCBI Taxonomy" id="426428"/>
    <lineage>
        <taxon>Eukaryota</taxon>
        <taxon>Fungi</taxon>
        <taxon>Dikarya</taxon>
        <taxon>Ascomycota</taxon>
        <taxon>Pezizomycotina</taxon>
        <taxon>Sordariomycetes</taxon>
        <taxon>Hypocreomycetidae</taxon>
        <taxon>Hypocreales</taxon>
        <taxon>Nectriaceae</taxon>
        <taxon>Fusarium</taxon>
        <taxon>Fusarium oxysporum species complex</taxon>
    </lineage>
</organism>
<evidence type="ECO:0000256" key="1">
    <source>
        <dbReference type="SAM" id="MobiDB-lite"/>
    </source>
</evidence>
<dbReference type="KEGG" id="fox:FOXG_20271"/>